<name>A0A4U6VME5_SETVI</name>
<protein>
    <recommendedName>
        <fullName evidence="6">FHA domain-containing protein</fullName>
    </recommendedName>
</protein>
<gene>
    <name evidence="4" type="ORF">SEVIR_3G355532v2</name>
</gene>
<dbReference type="Proteomes" id="UP000298652">
    <property type="component" value="Chromosome 3"/>
</dbReference>
<dbReference type="InterPro" id="IPR051701">
    <property type="entry name" value="Mito_OM_Translocase_MSP1"/>
</dbReference>
<dbReference type="GO" id="GO:0005741">
    <property type="term" value="C:mitochondrial outer membrane"/>
    <property type="evidence" value="ECO:0007669"/>
    <property type="project" value="TreeGrafter"/>
</dbReference>
<dbReference type="PANTHER" id="PTHR45644:SF73">
    <property type="entry name" value="AAA-TYPE ATPASE FAMILY PROTEIN"/>
    <property type="match status" value="1"/>
</dbReference>
<dbReference type="GO" id="GO:0005524">
    <property type="term" value="F:ATP binding"/>
    <property type="evidence" value="ECO:0007669"/>
    <property type="project" value="UniProtKB-KW"/>
</dbReference>
<dbReference type="AlphaFoldDB" id="A0A4U6VME5"/>
<sequence length="366" mass="39452">MVETRRSAAAAANPGGRGKLGRGRSKRPVAPSSAPPRPARTKRSKADANVTAEQPLQGRPWAKMLSQIPQQGGPCELEVTGESGLVVLNGTRVIQGAKVPLRRGDEVVFGQSGEHAYIFQHPLRDAEVTRAGSALENQSDPNPSATSSLSAWQAFKDGLKQGIVSPEDIDVTLDNFPYYLSESTKEMLLLSAFIHMEREFNKCLQKISSLNQRILLSGPSGSEMNQETLTKELAKHFDARLLILDSLMLCGTSSKFQEVLMDIRSNDALSSSPGADVGTSNKNTCREGDRLEYIGDGSVKSIPSAYYYRGKVVLAFEKNGSSKVGVRFDNAIEYGNDLGGFCSAVELQPESSGGEEVDSLALGKLI</sequence>
<feature type="region of interest" description="Disordered" evidence="3">
    <location>
        <begin position="1"/>
        <end position="58"/>
    </location>
</feature>
<keyword evidence="1" id="KW-0547">Nucleotide-binding</keyword>
<keyword evidence="2" id="KW-0067">ATP-binding</keyword>
<evidence type="ECO:0000313" key="5">
    <source>
        <dbReference type="Proteomes" id="UP000298652"/>
    </source>
</evidence>
<evidence type="ECO:0000313" key="4">
    <source>
        <dbReference type="EMBL" id="TKW28849.1"/>
    </source>
</evidence>
<accession>A0A4U6VME5</accession>
<dbReference type="PANTHER" id="PTHR45644">
    <property type="entry name" value="AAA ATPASE, PUTATIVE (AFU_ORTHOLOGUE AFUA_2G12920)-RELATED-RELATED"/>
    <property type="match status" value="1"/>
</dbReference>
<evidence type="ECO:0000256" key="2">
    <source>
        <dbReference type="ARBA" id="ARBA00022840"/>
    </source>
</evidence>
<evidence type="ECO:0000256" key="3">
    <source>
        <dbReference type="SAM" id="MobiDB-lite"/>
    </source>
</evidence>
<organism evidence="4 5">
    <name type="scientific">Setaria viridis</name>
    <name type="common">Green bristlegrass</name>
    <name type="synonym">Setaria italica subsp. viridis</name>
    <dbReference type="NCBI Taxonomy" id="4556"/>
    <lineage>
        <taxon>Eukaryota</taxon>
        <taxon>Viridiplantae</taxon>
        <taxon>Streptophyta</taxon>
        <taxon>Embryophyta</taxon>
        <taxon>Tracheophyta</taxon>
        <taxon>Spermatophyta</taxon>
        <taxon>Magnoliopsida</taxon>
        <taxon>Liliopsida</taxon>
        <taxon>Poales</taxon>
        <taxon>Poaceae</taxon>
        <taxon>PACMAD clade</taxon>
        <taxon>Panicoideae</taxon>
        <taxon>Panicodae</taxon>
        <taxon>Paniceae</taxon>
        <taxon>Cenchrinae</taxon>
        <taxon>Setaria</taxon>
    </lineage>
</organism>
<evidence type="ECO:0000256" key="1">
    <source>
        <dbReference type="ARBA" id="ARBA00022741"/>
    </source>
</evidence>
<reference evidence="4" key="1">
    <citation type="submission" date="2019-03" db="EMBL/GenBank/DDBJ databases">
        <title>WGS assembly of Setaria viridis.</title>
        <authorList>
            <person name="Huang P."/>
            <person name="Jenkins J."/>
            <person name="Grimwood J."/>
            <person name="Barry K."/>
            <person name="Healey A."/>
            <person name="Mamidi S."/>
            <person name="Sreedasyam A."/>
            <person name="Shu S."/>
            <person name="Feldman M."/>
            <person name="Wu J."/>
            <person name="Yu Y."/>
            <person name="Chen C."/>
            <person name="Johnson J."/>
            <person name="Rokhsar D."/>
            <person name="Baxter I."/>
            <person name="Schmutz J."/>
            <person name="Brutnell T."/>
            <person name="Kellogg E."/>
        </authorList>
    </citation>
    <scope>NUCLEOTIDE SEQUENCE [LARGE SCALE GENOMIC DNA]</scope>
</reference>
<dbReference type="Gramene" id="TKW28849">
    <property type="protein sequence ID" value="TKW28849"/>
    <property type="gene ID" value="SEVIR_3G355532v2"/>
</dbReference>
<dbReference type="EMBL" id="CM016554">
    <property type="protein sequence ID" value="TKW28849.1"/>
    <property type="molecule type" value="Genomic_DNA"/>
</dbReference>
<keyword evidence="5" id="KW-1185">Reference proteome</keyword>
<proteinExistence type="predicted"/>
<evidence type="ECO:0008006" key="6">
    <source>
        <dbReference type="Google" id="ProtNLM"/>
    </source>
</evidence>